<gene>
    <name evidence="2" type="ORF">L0M14_20360</name>
</gene>
<reference evidence="2 3" key="1">
    <citation type="journal article" date="2024" name="Int. J. Syst. Evol. Microbiol.">
        <title>Paenibacillus hexagrammi sp. nov., a novel bacterium isolated from the gut content of Hexagrammos agrammus.</title>
        <authorList>
            <person name="Jung H.K."/>
            <person name="Kim D.G."/>
            <person name="Zin H."/>
            <person name="Park J."/>
            <person name="Jung H."/>
            <person name="Kim Y.O."/>
            <person name="Kong H.J."/>
            <person name="Kim J.W."/>
            <person name="Kim Y.S."/>
        </authorList>
    </citation>
    <scope>NUCLEOTIDE SEQUENCE [LARGE SCALE GENOMIC DNA]</scope>
    <source>
        <strain evidence="2 3">YPD9-1</strain>
    </source>
</reference>
<dbReference type="RefSeq" id="WP_235118413.1">
    <property type="nucleotide sequence ID" value="NZ_CP090978.1"/>
</dbReference>
<dbReference type="EMBL" id="CP090978">
    <property type="protein sequence ID" value="UJF32068.1"/>
    <property type="molecule type" value="Genomic_DNA"/>
</dbReference>
<evidence type="ECO:0000256" key="1">
    <source>
        <dbReference type="SAM" id="MobiDB-lite"/>
    </source>
</evidence>
<keyword evidence="3" id="KW-1185">Reference proteome</keyword>
<feature type="region of interest" description="Disordered" evidence="1">
    <location>
        <begin position="47"/>
        <end position="69"/>
    </location>
</feature>
<evidence type="ECO:0000313" key="2">
    <source>
        <dbReference type="EMBL" id="UJF32068.1"/>
    </source>
</evidence>
<dbReference type="PROSITE" id="PS51257">
    <property type="entry name" value="PROKAR_LIPOPROTEIN"/>
    <property type="match status" value="1"/>
</dbReference>
<organism evidence="2 3">
    <name type="scientific">Paenibacillus hexagrammi</name>
    <dbReference type="NCBI Taxonomy" id="2908839"/>
    <lineage>
        <taxon>Bacteria</taxon>
        <taxon>Bacillati</taxon>
        <taxon>Bacillota</taxon>
        <taxon>Bacilli</taxon>
        <taxon>Bacillales</taxon>
        <taxon>Paenibacillaceae</taxon>
        <taxon>Paenibacillus</taxon>
    </lineage>
</organism>
<evidence type="ECO:0008006" key="4">
    <source>
        <dbReference type="Google" id="ProtNLM"/>
    </source>
</evidence>
<proteinExistence type="predicted"/>
<protein>
    <recommendedName>
        <fullName evidence="4">Lipoprotein</fullName>
    </recommendedName>
</protein>
<accession>A0ABY3SF69</accession>
<dbReference type="Proteomes" id="UP001649230">
    <property type="component" value="Chromosome"/>
</dbReference>
<sequence>MKIIIYMFIFISLFSACDQSRGSYPAQVMWGDVIYSESAETVPSKDIGEQIGETNKRVHPLPKNNGEANSAEVGSKLYRIVGEDQQKAIAIKKGDVYFKATH</sequence>
<evidence type="ECO:0000313" key="3">
    <source>
        <dbReference type="Proteomes" id="UP001649230"/>
    </source>
</evidence>
<name>A0ABY3SF69_9BACL</name>